<proteinExistence type="predicted"/>
<name>A0A4Q1UFN1_9BRAD</name>
<protein>
    <submittedName>
        <fullName evidence="1">Uncharacterized protein</fullName>
    </submittedName>
</protein>
<dbReference type="OrthoDB" id="8248361at2"/>
<dbReference type="EMBL" id="MZXW01000057">
    <property type="protein sequence ID" value="RXT33396.1"/>
    <property type="molecule type" value="Genomic_DNA"/>
</dbReference>
<keyword evidence="2" id="KW-1185">Reference proteome</keyword>
<dbReference type="RefSeq" id="WP_129276097.1">
    <property type="nucleotide sequence ID" value="NZ_MZXW01000057.1"/>
</dbReference>
<gene>
    <name evidence="1" type="ORF">B5V03_40590</name>
</gene>
<accession>A0A4Q1UFN1</accession>
<organism evidence="1 2">
    <name type="scientific">Bradyrhizobium betae</name>
    <dbReference type="NCBI Taxonomy" id="244734"/>
    <lineage>
        <taxon>Bacteria</taxon>
        <taxon>Pseudomonadati</taxon>
        <taxon>Pseudomonadota</taxon>
        <taxon>Alphaproteobacteria</taxon>
        <taxon>Hyphomicrobiales</taxon>
        <taxon>Nitrobacteraceae</taxon>
        <taxon>Bradyrhizobium</taxon>
    </lineage>
</organism>
<sequence length="70" mass="7666">MSSAIELIVDGYARVKDRQSLEELRIHRRRLAGDLKAWVGFDCRLSIAQIEQDIAAIEAGLETLSGPVGG</sequence>
<comment type="caution">
    <text evidence="1">The sequence shown here is derived from an EMBL/GenBank/DDBJ whole genome shotgun (WGS) entry which is preliminary data.</text>
</comment>
<dbReference type="AlphaFoldDB" id="A0A4Q1UFN1"/>
<evidence type="ECO:0000313" key="2">
    <source>
        <dbReference type="Proteomes" id="UP000290819"/>
    </source>
</evidence>
<reference evidence="1 2" key="1">
    <citation type="submission" date="2017-03" db="EMBL/GenBank/DDBJ databases">
        <authorList>
            <person name="Safronova V.I."/>
            <person name="Sazanova A.L."/>
            <person name="Chirak E.R."/>
        </authorList>
    </citation>
    <scope>NUCLEOTIDE SEQUENCE [LARGE SCALE GENOMIC DNA]</scope>
    <source>
        <strain evidence="1 2">Opo-243</strain>
    </source>
</reference>
<dbReference type="Proteomes" id="UP000290819">
    <property type="component" value="Unassembled WGS sequence"/>
</dbReference>
<evidence type="ECO:0000313" key="1">
    <source>
        <dbReference type="EMBL" id="RXT33396.1"/>
    </source>
</evidence>